<accession>A0AAD9V9E4</accession>
<sequence>MEICCSFQSIARGVFGADSKERKHDIRVVPLLACSKDISQHREMFSFCRPENEVDLIPCRAGIFTREGDLRTMTNCPLHRARLGLGWTNGVAKHTVPSAEHQHLCRIIGKRRETNRHD</sequence>
<dbReference type="Proteomes" id="UP001249851">
    <property type="component" value="Unassembled WGS sequence"/>
</dbReference>
<name>A0AAD9V9E4_ACRCE</name>
<evidence type="ECO:0000313" key="1">
    <source>
        <dbReference type="EMBL" id="KAK2566146.1"/>
    </source>
</evidence>
<dbReference type="AlphaFoldDB" id="A0AAD9V9E4"/>
<keyword evidence="2" id="KW-1185">Reference proteome</keyword>
<evidence type="ECO:0000313" key="2">
    <source>
        <dbReference type="Proteomes" id="UP001249851"/>
    </source>
</evidence>
<protein>
    <submittedName>
        <fullName evidence="1">Uncharacterized protein</fullName>
    </submittedName>
</protein>
<proteinExistence type="predicted"/>
<reference evidence="1" key="2">
    <citation type="journal article" date="2023" name="Science">
        <title>Genomic signatures of disease resistance in endangered staghorn corals.</title>
        <authorList>
            <person name="Vollmer S.V."/>
            <person name="Selwyn J.D."/>
            <person name="Despard B.A."/>
            <person name="Roesel C.L."/>
        </authorList>
    </citation>
    <scope>NUCLEOTIDE SEQUENCE</scope>
    <source>
        <strain evidence="1">K2</strain>
    </source>
</reference>
<gene>
    <name evidence="1" type="ORF">P5673_009593</name>
</gene>
<dbReference type="EMBL" id="JARQWQ010000017">
    <property type="protein sequence ID" value="KAK2566146.1"/>
    <property type="molecule type" value="Genomic_DNA"/>
</dbReference>
<reference evidence="1" key="1">
    <citation type="journal article" date="2023" name="G3 (Bethesda)">
        <title>Whole genome assembly and annotation of the endangered Caribbean coral Acropora cervicornis.</title>
        <authorList>
            <person name="Selwyn J.D."/>
            <person name="Vollmer S.V."/>
        </authorList>
    </citation>
    <scope>NUCLEOTIDE SEQUENCE</scope>
    <source>
        <strain evidence="1">K2</strain>
    </source>
</reference>
<comment type="caution">
    <text evidence="1">The sequence shown here is derived from an EMBL/GenBank/DDBJ whole genome shotgun (WGS) entry which is preliminary data.</text>
</comment>
<organism evidence="1 2">
    <name type="scientific">Acropora cervicornis</name>
    <name type="common">Staghorn coral</name>
    <dbReference type="NCBI Taxonomy" id="6130"/>
    <lineage>
        <taxon>Eukaryota</taxon>
        <taxon>Metazoa</taxon>
        <taxon>Cnidaria</taxon>
        <taxon>Anthozoa</taxon>
        <taxon>Hexacorallia</taxon>
        <taxon>Scleractinia</taxon>
        <taxon>Astrocoeniina</taxon>
        <taxon>Acroporidae</taxon>
        <taxon>Acropora</taxon>
    </lineage>
</organism>